<dbReference type="RefSeq" id="XP_056691714.1">
    <property type="nucleotide sequence ID" value="XM_056835736.1"/>
</dbReference>
<name>A0ABM3R7Y4_SPIOL</name>
<evidence type="ECO:0000313" key="1">
    <source>
        <dbReference type="Proteomes" id="UP000813463"/>
    </source>
</evidence>
<reference evidence="2" key="2">
    <citation type="submission" date="2025-08" db="UniProtKB">
        <authorList>
            <consortium name="RefSeq"/>
        </authorList>
    </citation>
    <scope>IDENTIFICATION</scope>
    <source>
        <tissue evidence="2">Leaf</tissue>
    </source>
</reference>
<protein>
    <submittedName>
        <fullName evidence="2">Uncharacterized protein</fullName>
    </submittedName>
</protein>
<dbReference type="GeneID" id="130467268"/>
<proteinExistence type="predicted"/>
<organism evidence="1 2">
    <name type="scientific">Spinacia oleracea</name>
    <name type="common">Spinach</name>
    <dbReference type="NCBI Taxonomy" id="3562"/>
    <lineage>
        <taxon>Eukaryota</taxon>
        <taxon>Viridiplantae</taxon>
        <taxon>Streptophyta</taxon>
        <taxon>Embryophyta</taxon>
        <taxon>Tracheophyta</taxon>
        <taxon>Spermatophyta</taxon>
        <taxon>Magnoliopsida</taxon>
        <taxon>eudicotyledons</taxon>
        <taxon>Gunneridae</taxon>
        <taxon>Pentapetalae</taxon>
        <taxon>Caryophyllales</taxon>
        <taxon>Chenopodiaceae</taxon>
        <taxon>Chenopodioideae</taxon>
        <taxon>Anserineae</taxon>
        <taxon>Spinacia</taxon>
    </lineage>
</organism>
<accession>A0ABM3R7Y4</accession>
<dbReference type="Proteomes" id="UP000813463">
    <property type="component" value="Chromosome 2"/>
</dbReference>
<keyword evidence="1" id="KW-1185">Reference proteome</keyword>
<gene>
    <name evidence="2" type="primary">LOC130467268</name>
</gene>
<sequence>MAASYSASLFEAAKGFESGKFRSRISKLSSNKAVFGCWKIAFNILQFASEEELSIENYTERGVISVTEEVVSFARDVAIMLCILRLGLISLCLRMTRMKMNCASQIPKHHYIMSLNNTLKLNIS</sequence>
<reference evidence="1" key="1">
    <citation type="journal article" date="2021" name="Nat. Commun.">
        <title>Genomic analyses provide insights into spinach domestication and the genetic basis of agronomic traits.</title>
        <authorList>
            <person name="Cai X."/>
            <person name="Sun X."/>
            <person name="Xu C."/>
            <person name="Sun H."/>
            <person name="Wang X."/>
            <person name="Ge C."/>
            <person name="Zhang Z."/>
            <person name="Wang Q."/>
            <person name="Fei Z."/>
            <person name="Jiao C."/>
            <person name="Wang Q."/>
        </authorList>
    </citation>
    <scope>NUCLEOTIDE SEQUENCE [LARGE SCALE GENOMIC DNA]</scope>
    <source>
        <strain evidence="1">cv. Varoflay</strain>
    </source>
</reference>
<evidence type="ECO:0000313" key="2">
    <source>
        <dbReference type="RefSeq" id="XP_056691714.1"/>
    </source>
</evidence>